<sequence>MSLNRDPLTQFTSLKSFGLGNKWTVSLLLVLSLTFYNYCVELLTDAGIKTEQILFYRGSSALILGIFIPIFTGRSLWPESVKPQIIRLCLNGIASYLVIISFSYLSASTVVLVSRTDVPILIFFSIISGAKKSDLQFWLSFWAVAIIIFLVFDAKFIDEEPIGFLYAFGGVAFTSVGYMLVKNSSKRENIYVISNVFSLSNLLLGALIITLTNGSFAISSKTYWIFLLSAVSQICVYSLGIALYKWYNIERARIPFIIAGLFVMILEMIVEHKFFNTSQIALSILITGMLLTIVLNPASPQNSFQRKVNAIRNTSAKK</sequence>
<feature type="transmembrane region" description="Helical" evidence="1">
    <location>
        <begin position="190"/>
        <end position="211"/>
    </location>
</feature>
<protein>
    <submittedName>
        <fullName evidence="2">DMT family transporter</fullName>
    </submittedName>
</protein>
<feature type="transmembrane region" description="Helical" evidence="1">
    <location>
        <begin position="223"/>
        <end position="244"/>
    </location>
</feature>
<proteinExistence type="predicted"/>
<dbReference type="EMBL" id="VCEJ01000004">
    <property type="protein sequence ID" value="TLV01334.1"/>
    <property type="molecule type" value="Genomic_DNA"/>
</dbReference>
<feature type="transmembrane region" description="Helical" evidence="1">
    <location>
        <begin position="135"/>
        <end position="152"/>
    </location>
</feature>
<organism evidence="2 3">
    <name type="scientific">Dyadobacter luticola</name>
    <dbReference type="NCBI Taxonomy" id="1979387"/>
    <lineage>
        <taxon>Bacteria</taxon>
        <taxon>Pseudomonadati</taxon>
        <taxon>Bacteroidota</taxon>
        <taxon>Cytophagia</taxon>
        <taxon>Cytophagales</taxon>
        <taxon>Spirosomataceae</taxon>
        <taxon>Dyadobacter</taxon>
    </lineage>
</organism>
<accession>A0A5R9KYI7</accession>
<dbReference type="OrthoDB" id="1446555at2"/>
<feature type="transmembrane region" description="Helical" evidence="1">
    <location>
        <begin position="164"/>
        <end position="181"/>
    </location>
</feature>
<keyword evidence="3" id="KW-1185">Reference proteome</keyword>
<keyword evidence="1" id="KW-0472">Membrane</keyword>
<feature type="transmembrane region" description="Helical" evidence="1">
    <location>
        <begin position="256"/>
        <end position="274"/>
    </location>
</feature>
<gene>
    <name evidence="2" type="ORF">FEN17_18025</name>
</gene>
<reference evidence="2 3" key="1">
    <citation type="submission" date="2019-05" db="EMBL/GenBank/DDBJ databases">
        <authorList>
            <person name="Qu J.-H."/>
        </authorList>
    </citation>
    <scope>NUCLEOTIDE SEQUENCE [LARGE SCALE GENOMIC DNA]</scope>
    <source>
        <strain evidence="2 3">T17</strain>
    </source>
</reference>
<evidence type="ECO:0000313" key="2">
    <source>
        <dbReference type="EMBL" id="TLV01334.1"/>
    </source>
</evidence>
<feature type="transmembrane region" description="Helical" evidence="1">
    <location>
        <begin position="23"/>
        <end position="43"/>
    </location>
</feature>
<evidence type="ECO:0000313" key="3">
    <source>
        <dbReference type="Proteomes" id="UP000306402"/>
    </source>
</evidence>
<feature type="transmembrane region" description="Helical" evidence="1">
    <location>
        <begin position="280"/>
        <end position="298"/>
    </location>
</feature>
<keyword evidence="1" id="KW-1133">Transmembrane helix</keyword>
<name>A0A5R9KYI7_9BACT</name>
<feature type="transmembrane region" description="Helical" evidence="1">
    <location>
        <begin position="55"/>
        <end position="73"/>
    </location>
</feature>
<evidence type="ECO:0000256" key="1">
    <source>
        <dbReference type="SAM" id="Phobius"/>
    </source>
</evidence>
<dbReference type="AlphaFoldDB" id="A0A5R9KYI7"/>
<keyword evidence="1" id="KW-0812">Transmembrane</keyword>
<feature type="transmembrane region" description="Helical" evidence="1">
    <location>
        <begin position="93"/>
        <end position="114"/>
    </location>
</feature>
<comment type="caution">
    <text evidence="2">The sequence shown here is derived from an EMBL/GenBank/DDBJ whole genome shotgun (WGS) entry which is preliminary data.</text>
</comment>
<dbReference type="Proteomes" id="UP000306402">
    <property type="component" value="Unassembled WGS sequence"/>
</dbReference>